<evidence type="ECO:0000313" key="4">
    <source>
        <dbReference type="Proteomes" id="UP000554286"/>
    </source>
</evidence>
<sequence>MTSKPAKPSFRERVVAEILGHIEAGTAAWLKPWKPDVHRLAPHNPVTNATYRGINALWLEMQGHADPRWMTYRQAQGVDAQVRKGERGTPVEYWQWTETKPVLDEAGQPVRDAAGTPRRQTFSLERPRVFHATVFNASQIDGLEPFTAPAITDPAFAPIPRAEAVLAQGGVPIVHDQGDRAFYRPATDRIHLPDKSRFLGAEEYYATALHELGHASGSRTRLNRDLSGGFGSARYAEEELRAELA</sequence>
<evidence type="ECO:0000313" key="3">
    <source>
        <dbReference type="EMBL" id="MBB4268324.1"/>
    </source>
</evidence>
<evidence type="ECO:0000259" key="1">
    <source>
        <dbReference type="Pfam" id="PF08401"/>
    </source>
</evidence>
<keyword evidence="4" id="KW-1185">Reference proteome</keyword>
<dbReference type="GO" id="GO:0003697">
    <property type="term" value="F:single-stranded DNA binding"/>
    <property type="evidence" value="ECO:0007669"/>
    <property type="project" value="InterPro"/>
</dbReference>
<name>A0A7W6WBS4_9PROT</name>
<feature type="domain" description="N-terminal" evidence="1">
    <location>
        <begin position="10"/>
        <end position="106"/>
    </location>
</feature>
<accession>A0A7W6WBS4</accession>
<gene>
    <name evidence="3" type="ORF">GGD89_003991</name>
</gene>
<dbReference type="Pfam" id="PF08401">
    <property type="entry name" value="ArdcN"/>
    <property type="match status" value="1"/>
</dbReference>
<protein>
    <submittedName>
        <fullName evidence="3">Antirestriction protein ArdC</fullName>
    </submittedName>
</protein>
<dbReference type="Pfam" id="PF18818">
    <property type="entry name" value="MPTase-PolyVal"/>
    <property type="match status" value="1"/>
</dbReference>
<comment type="caution">
    <text evidence="3">The sequence shown here is derived from an EMBL/GenBank/DDBJ whole genome shotgun (WGS) entry which is preliminary data.</text>
</comment>
<dbReference type="InterPro" id="IPR041459">
    <property type="entry name" value="MPTase-PolyVal"/>
</dbReference>
<feature type="non-terminal residue" evidence="3">
    <location>
        <position position="245"/>
    </location>
</feature>
<dbReference type="AlphaFoldDB" id="A0A7W6WBS4"/>
<dbReference type="Proteomes" id="UP000554286">
    <property type="component" value="Unassembled WGS sequence"/>
</dbReference>
<dbReference type="RefSeq" id="WP_184049262.1">
    <property type="nucleotide sequence ID" value="NZ_JACIGK010000098.1"/>
</dbReference>
<evidence type="ECO:0000259" key="2">
    <source>
        <dbReference type="Pfam" id="PF18818"/>
    </source>
</evidence>
<proteinExistence type="predicted"/>
<reference evidence="3 4" key="1">
    <citation type="submission" date="2020-08" db="EMBL/GenBank/DDBJ databases">
        <title>Genome sequencing of Purple Non-Sulfur Bacteria from various extreme environments.</title>
        <authorList>
            <person name="Mayer M."/>
        </authorList>
    </citation>
    <scope>NUCLEOTIDE SEQUENCE [LARGE SCALE GENOMIC DNA]</scope>
    <source>
        <strain evidence="3 4">JA131</strain>
    </source>
</reference>
<organism evidence="3 4">
    <name type="scientific">Roseospira visakhapatnamensis</name>
    <dbReference type="NCBI Taxonomy" id="390880"/>
    <lineage>
        <taxon>Bacteria</taxon>
        <taxon>Pseudomonadati</taxon>
        <taxon>Pseudomonadota</taxon>
        <taxon>Alphaproteobacteria</taxon>
        <taxon>Rhodospirillales</taxon>
        <taxon>Rhodospirillaceae</taxon>
        <taxon>Roseospira</taxon>
    </lineage>
</organism>
<feature type="domain" description="Polyvalent protein metallopeptidase" evidence="2">
    <location>
        <begin position="161"/>
        <end position="245"/>
    </location>
</feature>
<dbReference type="EMBL" id="JACIGK010000098">
    <property type="protein sequence ID" value="MBB4268324.1"/>
    <property type="molecule type" value="Genomic_DNA"/>
</dbReference>
<dbReference type="InterPro" id="IPR013610">
    <property type="entry name" value="ArdC_N"/>
</dbReference>